<evidence type="ECO:0000313" key="3">
    <source>
        <dbReference type="Proteomes" id="UP001162483"/>
    </source>
</evidence>
<reference evidence="2" key="1">
    <citation type="submission" date="2023-05" db="EMBL/GenBank/DDBJ databases">
        <authorList>
            <person name="Stuckert A."/>
        </authorList>
    </citation>
    <scope>NUCLEOTIDE SEQUENCE</scope>
</reference>
<comment type="caution">
    <text evidence="2">The sequence shown here is derived from an EMBL/GenBank/DDBJ whole genome shotgun (WGS) entry which is preliminary data.</text>
</comment>
<protein>
    <submittedName>
        <fullName evidence="2">Uncharacterized protein</fullName>
    </submittedName>
</protein>
<feature type="non-terminal residue" evidence="2">
    <location>
        <position position="1"/>
    </location>
</feature>
<keyword evidence="3" id="KW-1185">Reference proteome</keyword>
<gene>
    <name evidence="2" type="ORF">SPARVUS_LOCUS15346711</name>
</gene>
<keyword evidence="1" id="KW-0472">Membrane</keyword>
<evidence type="ECO:0000256" key="1">
    <source>
        <dbReference type="SAM" id="Phobius"/>
    </source>
</evidence>
<keyword evidence="1" id="KW-1133">Transmembrane helix</keyword>
<sequence length="87" mass="9758">YIWGISVSYSGHLGGYLYCSWARLGDIKYFPGIFGEISVLSLAFGGYQYCSWHLWDNLYCLWHLGLSVLVLTFGGIICTVLAFGGYQ</sequence>
<dbReference type="Proteomes" id="UP001162483">
    <property type="component" value="Unassembled WGS sequence"/>
</dbReference>
<accession>A0ABN9H5H1</accession>
<feature type="non-terminal residue" evidence="2">
    <location>
        <position position="87"/>
    </location>
</feature>
<feature type="transmembrane region" description="Helical" evidence="1">
    <location>
        <begin position="29"/>
        <end position="49"/>
    </location>
</feature>
<dbReference type="EMBL" id="CATNWA010020023">
    <property type="protein sequence ID" value="CAI9616262.1"/>
    <property type="molecule type" value="Genomic_DNA"/>
</dbReference>
<name>A0ABN9H5H1_9NEOB</name>
<evidence type="ECO:0000313" key="2">
    <source>
        <dbReference type="EMBL" id="CAI9616262.1"/>
    </source>
</evidence>
<proteinExistence type="predicted"/>
<keyword evidence="1" id="KW-0812">Transmembrane</keyword>
<feature type="transmembrane region" description="Helical" evidence="1">
    <location>
        <begin position="61"/>
        <end position="86"/>
    </location>
</feature>
<organism evidence="2 3">
    <name type="scientific">Staurois parvus</name>
    <dbReference type="NCBI Taxonomy" id="386267"/>
    <lineage>
        <taxon>Eukaryota</taxon>
        <taxon>Metazoa</taxon>
        <taxon>Chordata</taxon>
        <taxon>Craniata</taxon>
        <taxon>Vertebrata</taxon>
        <taxon>Euteleostomi</taxon>
        <taxon>Amphibia</taxon>
        <taxon>Batrachia</taxon>
        <taxon>Anura</taxon>
        <taxon>Neobatrachia</taxon>
        <taxon>Ranoidea</taxon>
        <taxon>Ranidae</taxon>
        <taxon>Staurois</taxon>
    </lineage>
</organism>